<dbReference type="Proteomes" id="UP001311232">
    <property type="component" value="Unassembled WGS sequence"/>
</dbReference>
<name>A0AAV9SE51_9TELE</name>
<gene>
    <name evidence="1" type="ORF">CRENBAI_013883</name>
</gene>
<reference evidence="1 2" key="1">
    <citation type="submission" date="2021-06" db="EMBL/GenBank/DDBJ databases">
        <authorList>
            <person name="Palmer J.M."/>
        </authorList>
    </citation>
    <scope>NUCLEOTIDE SEQUENCE [LARGE SCALE GENOMIC DNA]</scope>
    <source>
        <strain evidence="1 2">MEX-2019</strain>
        <tissue evidence="1">Muscle</tissue>
    </source>
</reference>
<sequence length="149" mass="16446">MLHCRPSRFLHLYHHGPPGLRPCCVDPQGFTSDLEGQLPHSPAPQYIAWQKVKSQITPNLDFCLPLSGYPIICLCNTNLHLSTDQTPYTWIGLASFVDFLCTEPVLARIALSRDPPPHCNAIPNEMSTPLGFTIAPAGLNHQHTGTELP</sequence>
<dbReference type="AlphaFoldDB" id="A0AAV9SE51"/>
<accession>A0AAV9SE51</accession>
<organism evidence="1 2">
    <name type="scientific">Crenichthys baileyi</name>
    <name type="common">White River springfish</name>
    <dbReference type="NCBI Taxonomy" id="28760"/>
    <lineage>
        <taxon>Eukaryota</taxon>
        <taxon>Metazoa</taxon>
        <taxon>Chordata</taxon>
        <taxon>Craniata</taxon>
        <taxon>Vertebrata</taxon>
        <taxon>Euteleostomi</taxon>
        <taxon>Actinopterygii</taxon>
        <taxon>Neopterygii</taxon>
        <taxon>Teleostei</taxon>
        <taxon>Neoteleostei</taxon>
        <taxon>Acanthomorphata</taxon>
        <taxon>Ovalentaria</taxon>
        <taxon>Atherinomorphae</taxon>
        <taxon>Cyprinodontiformes</taxon>
        <taxon>Goodeidae</taxon>
        <taxon>Crenichthys</taxon>
    </lineage>
</organism>
<evidence type="ECO:0000313" key="1">
    <source>
        <dbReference type="EMBL" id="KAK5619498.1"/>
    </source>
</evidence>
<protein>
    <submittedName>
        <fullName evidence="1">Uncharacterized protein</fullName>
    </submittedName>
</protein>
<evidence type="ECO:0000313" key="2">
    <source>
        <dbReference type="Proteomes" id="UP001311232"/>
    </source>
</evidence>
<keyword evidence="2" id="KW-1185">Reference proteome</keyword>
<proteinExistence type="predicted"/>
<dbReference type="EMBL" id="JAHHUM010000578">
    <property type="protein sequence ID" value="KAK5619498.1"/>
    <property type="molecule type" value="Genomic_DNA"/>
</dbReference>
<comment type="caution">
    <text evidence="1">The sequence shown here is derived from an EMBL/GenBank/DDBJ whole genome shotgun (WGS) entry which is preliminary data.</text>
</comment>